<evidence type="ECO:0000313" key="2">
    <source>
        <dbReference type="EMBL" id="KXZ42245.1"/>
    </source>
</evidence>
<sequence length="71" mass="7766">MVCPICITTALVANAPAIAASLGGAAAVKFCLNRNQAQAMAPKQPQQAARREPVRPMIDPMRINRYDEEEW</sequence>
<dbReference type="Proteomes" id="UP000075714">
    <property type="component" value="Unassembled WGS sequence"/>
</dbReference>
<dbReference type="EMBL" id="LSYV01000176">
    <property type="protein sequence ID" value="KXZ42245.1"/>
    <property type="molecule type" value="Genomic_DNA"/>
</dbReference>
<organism evidence="2 3">
    <name type="scientific">Gonium pectorale</name>
    <name type="common">Green alga</name>
    <dbReference type="NCBI Taxonomy" id="33097"/>
    <lineage>
        <taxon>Eukaryota</taxon>
        <taxon>Viridiplantae</taxon>
        <taxon>Chlorophyta</taxon>
        <taxon>core chlorophytes</taxon>
        <taxon>Chlorophyceae</taxon>
        <taxon>CS clade</taxon>
        <taxon>Chlamydomonadales</taxon>
        <taxon>Volvocaceae</taxon>
        <taxon>Gonium</taxon>
    </lineage>
</organism>
<gene>
    <name evidence="2" type="ORF">GPECTOR_176g226</name>
</gene>
<evidence type="ECO:0000313" key="3">
    <source>
        <dbReference type="Proteomes" id="UP000075714"/>
    </source>
</evidence>
<feature type="compositionally biased region" description="Low complexity" evidence="1">
    <location>
        <begin position="39"/>
        <end position="48"/>
    </location>
</feature>
<keyword evidence="3" id="KW-1185">Reference proteome</keyword>
<name>A0A150FYG6_GONPE</name>
<feature type="region of interest" description="Disordered" evidence="1">
    <location>
        <begin position="39"/>
        <end position="59"/>
    </location>
</feature>
<protein>
    <submittedName>
        <fullName evidence="2">Uncharacterized protein</fullName>
    </submittedName>
</protein>
<comment type="caution">
    <text evidence="2">The sequence shown here is derived from an EMBL/GenBank/DDBJ whole genome shotgun (WGS) entry which is preliminary data.</text>
</comment>
<proteinExistence type="predicted"/>
<accession>A0A150FYG6</accession>
<reference evidence="3" key="1">
    <citation type="journal article" date="2016" name="Nat. Commun.">
        <title>The Gonium pectorale genome demonstrates co-option of cell cycle regulation during the evolution of multicellularity.</title>
        <authorList>
            <person name="Hanschen E.R."/>
            <person name="Marriage T.N."/>
            <person name="Ferris P.J."/>
            <person name="Hamaji T."/>
            <person name="Toyoda A."/>
            <person name="Fujiyama A."/>
            <person name="Neme R."/>
            <person name="Noguchi H."/>
            <person name="Minakuchi Y."/>
            <person name="Suzuki M."/>
            <person name="Kawai-Toyooka H."/>
            <person name="Smith D.R."/>
            <person name="Sparks H."/>
            <person name="Anderson J."/>
            <person name="Bakaric R."/>
            <person name="Luria V."/>
            <person name="Karger A."/>
            <person name="Kirschner M.W."/>
            <person name="Durand P.M."/>
            <person name="Michod R.E."/>
            <person name="Nozaki H."/>
            <person name="Olson B.J."/>
        </authorList>
    </citation>
    <scope>NUCLEOTIDE SEQUENCE [LARGE SCALE GENOMIC DNA]</scope>
    <source>
        <strain evidence="3">NIES-2863</strain>
    </source>
</reference>
<evidence type="ECO:0000256" key="1">
    <source>
        <dbReference type="SAM" id="MobiDB-lite"/>
    </source>
</evidence>
<dbReference type="AlphaFoldDB" id="A0A150FYG6"/>